<keyword evidence="4 6" id="KW-1133">Transmembrane helix</keyword>
<evidence type="ECO:0000256" key="5">
    <source>
        <dbReference type="ARBA" id="ARBA00023136"/>
    </source>
</evidence>
<feature type="transmembrane region" description="Helical" evidence="6">
    <location>
        <begin position="275"/>
        <end position="300"/>
    </location>
</feature>
<feature type="domain" description="MacB-like periplasmic core" evidence="8">
    <location>
        <begin position="2"/>
        <end position="191"/>
    </location>
</feature>
<comment type="caution">
    <text evidence="9">The sequence shown here is derived from an EMBL/GenBank/DDBJ whole genome shotgun (WGS) entry which is preliminary data.</text>
</comment>
<feature type="transmembrane region" description="Helical" evidence="6">
    <location>
        <begin position="688"/>
        <end position="710"/>
    </location>
</feature>
<organism evidence="9 10">
    <name type="scientific">Alkalilimnicola ehrlichii</name>
    <dbReference type="NCBI Taxonomy" id="351052"/>
    <lineage>
        <taxon>Bacteria</taxon>
        <taxon>Pseudomonadati</taxon>
        <taxon>Pseudomonadota</taxon>
        <taxon>Gammaproteobacteria</taxon>
        <taxon>Chromatiales</taxon>
        <taxon>Ectothiorhodospiraceae</taxon>
        <taxon>Alkalilimnicola</taxon>
    </lineage>
</organism>
<keyword evidence="3 6" id="KW-0812">Transmembrane</keyword>
<dbReference type="Pfam" id="PF12704">
    <property type="entry name" value="MacB_PCD"/>
    <property type="match status" value="2"/>
</dbReference>
<gene>
    <name evidence="9" type="ORF">CAL65_10595</name>
</gene>
<evidence type="ECO:0000259" key="7">
    <source>
        <dbReference type="Pfam" id="PF02687"/>
    </source>
</evidence>
<feature type="transmembrane region" description="Helical" evidence="6">
    <location>
        <begin position="450"/>
        <end position="475"/>
    </location>
</feature>
<evidence type="ECO:0000259" key="8">
    <source>
        <dbReference type="Pfam" id="PF12704"/>
    </source>
</evidence>
<keyword evidence="10" id="KW-1185">Reference proteome</keyword>
<dbReference type="GO" id="GO:0005886">
    <property type="term" value="C:plasma membrane"/>
    <property type="evidence" value="ECO:0007669"/>
    <property type="project" value="UniProtKB-SubCell"/>
</dbReference>
<feature type="transmembrane region" description="Helical" evidence="6">
    <location>
        <begin position="406"/>
        <end position="429"/>
    </location>
</feature>
<name>A0A3E0WX28_9GAMM</name>
<evidence type="ECO:0008006" key="11">
    <source>
        <dbReference type="Google" id="ProtNLM"/>
    </source>
</evidence>
<keyword evidence="2" id="KW-1003">Cell membrane</keyword>
<feature type="transmembrane region" description="Helical" evidence="6">
    <location>
        <begin position="374"/>
        <end position="394"/>
    </location>
</feature>
<dbReference type="EMBL" id="NFZW01000009">
    <property type="protein sequence ID" value="RFA36555.1"/>
    <property type="molecule type" value="Genomic_DNA"/>
</dbReference>
<evidence type="ECO:0000256" key="6">
    <source>
        <dbReference type="SAM" id="Phobius"/>
    </source>
</evidence>
<feature type="domain" description="ABC3 transporter permease C-terminal" evidence="7">
    <location>
        <begin position="233"/>
        <end position="358"/>
    </location>
</feature>
<dbReference type="Pfam" id="PF02687">
    <property type="entry name" value="FtsX"/>
    <property type="match status" value="2"/>
</dbReference>
<protein>
    <recommendedName>
        <fullName evidence="11">ABC transporter permease</fullName>
    </recommendedName>
</protein>
<proteinExistence type="predicted"/>
<keyword evidence="5 6" id="KW-0472">Membrane</keyword>
<evidence type="ECO:0000313" key="9">
    <source>
        <dbReference type="EMBL" id="RFA36555.1"/>
    </source>
</evidence>
<evidence type="ECO:0000256" key="1">
    <source>
        <dbReference type="ARBA" id="ARBA00004651"/>
    </source>
</evidence>
<accession>A0A3E0WX28</accession>
<dbReference type="OrthoDB" id="343744at2"/>
<evidence type="ECO:0000313" key="10">
    <source>
        <dbReference type="Proteomes" id="UP000256763"/>
    </source>
</evidence>
<sequence length="815" mass="85750">MGLALLGIALGVAVVVAVDLANQSASRGFSVSHEALTGRTTHQILPGPGGLPERLYTELRQAGFHRAAPVVEGQVQSKTGATLRIWGRPLAEGAIRPALGGLRAPAALGDWLLRPNAVLLLAADAERQGVAEGGRLPVVVQGQEVGLTVLGLLEPLRAIDREGLRDVLVMDIGAAQELLGKLGRLDRIDLILAQGQADAVAGYLPADAQLVSAADQAAALEQMTAAFQLNLTAFSLLALLVGAFLIYNSMTFSVVQRRPLIGNLRAVGVTRAQIFRLILVEALVLGAVGTALGIGLGILLSELLLELVTRTINDLYFVLAVREPELAPLSLFKGFALGVGATALAALAPAWEATSAPPRAILARASLEQRARGAVPYLAGLGVLLIGLGVLLLAGSEQLVLNFAGLFALILGAALLVPASTLLLTRLLVRPLGAALGLLGRMAARSVRAGLSRTAVAIAALMIAVSAVVGVGVMVDSFRHTFSLWLESTLRADVYVSALRGSPEGLEPELIERLAAVEGVDWYSTTRSVRVAWGEQRVRLRAFDIPPFGESGFRFKEGDPQALWPAFQDAGAALVTEPFAAHHGVELGDRLRLATAEGERDFPVVGIMYDYSTSEGAVVISRRSYERYWDDPGIDSLGIHAEPGVSLSTLREDLQAAAAGAPVSLQLNRELRQASLDVFDQTFTITHVLRLLAMIVAGIGVLSALLALALERGREFAVLRATGFTPRQVGVLVTLQTGVLGLIAGLLAIPLGLAMAAALILVINQRSFGWSMLISVNGGELLQALALALVSALLAGAYPAWRLARSVPAQALREE</sequence>
<feature type="transmembrane region" description="Helical" evidence="6">
    <location>
        <begin position="781"/>
        <end position="801"/>
    </location>
</feature>
<dbReference type="Proteomes" id="UP000256763">
    <property type="component" value="Unassembled WGS sequence"/>
</dbReference>
<dbReference type="PANTHER" id="PTHR30287">
    <property type="entry name" value="MEMBRANE COMPONENT OF PREDICTED ABC SUPERFAMILY METABOLITE UPTAKE TRANSPORTER"/>
    <property type="match status" value="1"/>
</dbReference>
<dbReference type="AlphaFoldDB" id="A0A3E0WX28"/>
<evidence type="ECO:0000256" key="3">
    <source>
        <dbReference type="ARBA" id="ARBA00022692"/>
    </source>
</evidence>
<dbReference type="PANTHER" id="PTHR30287:SF2">
    <property type="entry name" value="BLL1001 PROTEIN"/>
    <property type="match status" value="1"/>
</dbReference>
<reference evidence="10" key="1">
    <citation type="submission" date="2017-05" db="EMBL/GenBank/DDBJ databases">
        <authorList>
            <person name="Sharma S."/>
            <person name="Sidhu C."/>
            <person name="Pinnaka A.K."/>
        </authorList>
    </citation>
    <scope>NUCLEOTIDE SEQUENCE [LARGE SCALE GENOMIC DNA]</scope>
    <source>
        <strain evidence="10">AK93</strain>
    </source>
</reference>
<feature type="transmembrane region" description="Helical" evidence="6">
    <location>
        <begin position="731"/>
        <end position="761"/>
    </location>
</feature>
<feature type="domain" description="MacB-like periplasmic core" evidence="8">
    <location>
        <begin position="454"/>
        <end position="656"/>
    </location>
</feature>
<comment type="subcellular location">
    <subcellularLocation>
        <location evidence="1">Cell membrane</location>
        <topology evidence="1">Multi-pass membrane protein</topology>
    </subcellularLocation>
</comment>
<evidence type="ECO:0000256" key="2">
    <source>
        <dbReference type="ARBA" id="ARBA00022475"/>
    </source>
</evidence>
<dbReference type="InterPro" id="IPR025857">
    <property type="entry name" value="MacB_PCD"/>
</dbReference>
<feature type="domain" description="ABC3 transporter permease C-terminal" evidence="7">
    <location>
        <begin position="691"/>
        <end position="806"/>
    </location>
</feature>
<dbReference type="InterPro" id="IPR003838">
    <property type="entry name" value="ABC3_permease_C"/>
</dbReference>
<feature type="transmembrane region" description="Helical" evidence="6">
    <location>
        <begin position="331"/>
        <end position="353"/>
    </location>
</feature>
<feature type="transmembrane region" description="Helical" evidence="6">
    <location>
        <begin position="231"/>
        <end position="255"/>
    </location>
</feature>
<dbReference type="InterPro" id="IPR038766">
    <property type="entry name" value="Membrane_comp_ABC_pdt"/>
</dbReference>
<evidence type="ECO:0000256" key="4">
    <source>
        <dbReference type="ARBA" id="ARBA00022989"/>
    </source>
</evidence>